<sequence length="213" mass="23502">MAMAAEAKRCRSAPSTTSEAAAKGPDKKAQQKGRTPPSHTPANYVRAHKRSPLTKFKAAKDEFAFMLEHGICRPSKSPWAIPLHMAPKNNSDWRPTVDYRILNSKTRPDKYPLPNLQDFTQFDLVRAVNQIPVFAPDIEKTAADFQNLNLGGTTTAHRLKNAPRLSKLGVFSVAVLLRQILLNLRRLGPRPVGYDAKAKGHLGSNTSILSVVT</sequence>
<comment type="caution">
    <text evidence="2">The sequence shown here is derived from an EMBL/GenBank/DDBJ whole genome shotgun (WGS) entry which is preliminary data.</text>
</comment>
<keyword evidence="3" id="KW-1185">Reference proteome</keyword>
<dbReference type="InterPro" id="IPR043502">
    <property type="entry name" value="DNA/RNA_pol_sf"/>
</dbReference>
<dbReference type="InterPro" id="IPR053134">
    <property type="entry name" value="RNA-dir_DNA_polymerase"/>
</dbReference>
<feature type="region of interest" description="Disordered" evidence="1">
    <location>
        <begin position="1"/>
        <end position="50"/>
    </location>
</feature>
<reference evidence="2 3" key="1">
    <citation type="journal article" date="2022" name="Nat. Ecol. Evol.">
        <title>A masculinizing supergene underlies an exaggerated male reproductive morph in a spider.</title>
        <authorList>
            <person name="Hendrickx F."/>
            <person name="De Corte Z."/>
            <person name="Sonet G."/>
            <person name="Van Belleghem S.M."/>
            <person name="Kostlbacher S."/>
            <person name="Vangestel C."/>
        </authorList>
    </citation>
    <scope>NUCLEOTIDE SEQUENCE [LARGE SCALE GENOMIC DNA]</scope>
    <source>
        <strain evidence="2">W744_W776</strain>
    </source>
</reference>
<evidence type="ECO:0000256" key="1">
    <source>
        <dbReference type="SAM" id="MobiDB-lite"/>
    </source>
</evidence>
<gene>
    <name evidence="2" type="ORF">JTE90_006320</name>
</gene>
<dbReference type="AlphaFoldDB" id="A0AAV6U154"/>
<dbReference type="PANTHER" id="PTHR24559:SF444">
    <property type="entry name" value="REVERSE TRANSCRIPTASE DOMAIN-CONTAINING PROTEIN"/>
    <property type="match status" value="1"/>
</dbReference>
<accession>A0AAV6U154</accession>
<proteinExistence type="predicted"/>
<evidence type="ECO:0000313" key="3">
    <source>
        <dbReference type="Proteomes" id="UP000827092"/>
    </source>
</evidence>
<dbReference type="Gene3D" id="3.10.10.10">
    <property type="entry name" value="HIV Type 1 Reverse Transcriptase, subunit A, domain 1"/>
    <property type="match status" value="1"/>
</dbReference>
<name>A0AAV6U154_9ARAC</name>
<protein>
    <submittedName>
        <fullName evidence="2">Uncharacterized protein</fullName>
    </submittedName>
</protein>
<organism evidence="2 3">
    <name type="scientific">Oedothorax gibbosus</name>
    <dbReference type="NCBI Taxonomy" id="931172"/>
    <lineage>
        <taxon>Eukaryota</taxon>
        <taxon>Metazoa</taxon>
        <taxon>Ecdysozoa</taxon>
        <taxon>Arthropoda</taxon>
        <taxon>Chelicerata</taxon>
        <taxon>Arachnida</taxon>
        <taxon>Araneae</taxon>
        <taxon>Araneomorphae</taxon>
        <taxon>Entelegynae</taxon>
        <taxon>Araneoidea</taxon>
        <taxon>Linyphiidae</taxon>
        <taxon>Erigoninae</taxon>
        <taxon>Oedothorax</taxon>
    </lineage>
</organism>
<dbReference type="SUPFAM" id="SSF56672">
    <property type="entry name" value="DNA/RNA polymerases"/>
    <property type="match status" value="1"/>
</dbReference>
<dbReference type="Proteomes" id="UP000827092">
    <property type="component" value="Unassembled WGS sequence"/>
</dbReference>
<evidence type="ECO:0000313" key="2">
    <source>
        <dbReference type="EMBL" id="KAG8178182.1"/>
    </source>
</evidence>
<dbReference type="EMBL" id="JAFNEN010000713">
    <property type="protein sequence ID" value="KAG8178182.1"/>
    <property type="molecule type" value="Genomic_DNA"/>
</dbReference>
<dbReference type="GO" id="GO:0071897">
    <property type="term" value="P:DNA biosynthetic process"/>
    <property type="evidence" value="ECO:0007669"/>
    <property type="project" value="UniProtKB-ARBA"/>
</dbReference>
<dbReference type="PANTHER" id="PTHR24559">
    <property type="entry name" value="TRANSPOSON TY3-I GAG-POL POLYPROTEIN"/>
    <property type="match status" value="1"/>
</dbReference>